<feature type="region of interest" description="Disordered" evidence="14">
    <location>
        <begin position="716"/>
        <end position="740"/>
    </location>
</feature>
<keyword evidence="4" id="KW-0645">Protease</keyword>
<gene>
    <name evidence="19" type="primary">CSON011929</name>
</gene>
<dbReference type="Pfam" id="PF01433">
    <property type="entry name" value="Peptidase_M1"/>
    <property type="match status" value="1"/>
</dbReference>
<feature type="domain" description="ERAP1-like C-terminal" evidence="17">
    <location>
        <begin position="782"/>
        <end position="1097"/>
    </location>
</feature>
<evidence type="ECO:0000259" key="18">
    <source>
        <dbReference type="Pfam" id="PF17900"/>
    </source>
</evidence>
<dbReference type="InterPro" id="IPR042097">
    <property type="entry name" value="Aminopeptidase_N-like_N_sf"/>
</dbReference>
<feature type="transmembrane region" description="Helical" evidence="15">
    <location>
        <begin position="105"/>
        <end position="127"/>
    </location>
</feature>
<dbReference type="InterPro" id="IPR014782">
    <property type="entry name" value="Peptidase_M1_dom"/>
</dbReference>
<dbReference type="OMA" id="QRGSKIW"/>
<name>A0A336M8B3_CULSO</name>
<evidence type="ECO:0000256" key="6">
    <source>
        <dbReference type="ARBA" id="ARBA00022723"/>
    </source>
</evidence>
<dbReference type="InterPro" id="IPR024571">
    <property type="entry name" value="ERAP1-like_C_dom"/>
</dbReference>
<dbReference type="Gene3D" id="3.30.2010.30">
    <property type="match status" value="1"/>
</dbReference>
<dbReference type="FunFam" id="2.60.40.1730:FF:000001">
    <property type="entry name" value="Leucyl-cystinyl aminopeptidase"/>
    <property type="match status" value="1"/>
</dbReference>
<dbReference type="VEuPathDB" id="VectorBase:CSON011929"/>
<keyword evidence="8" id="KW-0862">Zinc</keyword>
<evidence type="ECO:0000256" key="2">
    <source>
        <dbReference type="ARBA" id="ARBA00004606"/>
    </source>
</evidence>
<dbReference type="GO" id="GO:0006508">
    <property type="term" value="P:proteolysis"/>
    <property type="evidence" value="ECO:0007669"/>
    <property type="project" value="UniProtKB-KW"/>
</dbReference>
<dbReference type="AlphaFoldDB" id="A0A336M8B3"/>
<dbReference type="EMBL" id="UFQT01000542">
    <property type="protein sequence ID" value="SSX25093.1"/>
    <property type="molecule type" value="Genomic_DNA"/>
</dbReference>
<dbReference type="SUPFAM" id="SSF63737">
    <property type="entry name" value="Leukotriene A4 hydrolase N-terminal domain"/>
    <property type="match status" value="1"/>
</dbReference>
<comment type="subcellular location">
    <subcellularLocation>
        <location evidence="2">Membrane</location>
        <topology evidence="2">Single-pass type II membrane protein</topology>
    </subcellularLocation>
</comment>
<keyword evidence="10 15" id="KW-1133">Transmembrane helix</keyword>
<keyword evidence="6" id="KW-0479">Metal-binding</keyword>
<comment type="similarity">
    <text evidence="3">Belongs to the peptidase M1 family.</text>
</comment>
<feature type="compositionally biased region" description="Low complexity" evidence="14">
    <location>
        <begin position="724"/>
        <end position="737"/>
    </location>
</feature>
<sequence>MKLPPVTTPNLITSIFTLKMYSNTFHCVSYHIVLAGNRRNEGPVKLSVVGGGGPGSSIWRRERVVMGDADTDDVAFLTGRKLSRNESNSGRPQREGVAVCSQKRALCVTAIVLGALLASAIIIAYAGPQSVCPCAGKIPPGYVPEGVNNTEPFQPIATNGQPFPWLQSYLPSHIRPIRYTLTIHPNLTTLDVKGQVTIELHVDKETNFIVLHAQDLNITEKAIVGPKGYQLKIVKLLEYPPRQQIYIELKDRLRKKSNYTLSIRWYSRLVHEPEGFYVDEYDTSGFQRLLAATVLGPGTARKAFPCFDEPHLRAPFKISLFRDRFHIGLSNSLVHTTDDVGFYMGTGLLRDDFNDTPPLPADAISWVVSDFRREILEPSSTYQSTRAPVVTSMTPKTLTPPTTAKSLTDNLVKQNGDKKLVRNITAILREGLVVQVPHVMSAHDNKHSTTTSENLADEKNATHKNGNGQFEVTKAPSYTFYASNDTLKKTSFILHTSRDVLEHLQVWLGVHYPLDKLDFVALPSLNDELVSSLEAIVKQYFGGVVSPKIWKHAWLWEGLIKYLSRIILSPLQPLWPMDELHLMETVTKALDNDAVQGWESILLGTSESGNNEDFYVEKSAGLLSMLHSAIGDKDFRACLGTFISAFKFNTAEPIDLWAICKKKVNGTKNIKEMMNLWTTLPGFPLLNVTKSGQNVTIRQKPFMAAEFLTILEDPSFDNETDEGSTTTSMPTTTTTLSPKEARKRRDKWIFPVNYITNTEQIADSFWFNSSELDFTIHYDVKWIKINAGQHGYYRVLYDEANWNNIIEQLKVNHNVFSAKDRIGLVSDAFTLCHANLMSCQITMNLISYLPKELDWGPMTIALRHLERWRKILKYSECYLLLAEYVKNVLARSVMEIGWLDTGKDEVRLLRPEVLMASVLWEETEGISQAKALLHNHITNGTFIPPNLRSVAYIGAVLSGEFLYWQFCWDRYTTLRKDKDRQDERYELLRALGVTKDAWLQNRLLTHVSSLPPNEIAAVLEAIAGTPTGGAMACRFLQAKWFSLQAKLGKGTINFARAISAITQYGASRFDYDELKSLVERFGEGPGVRALNMTLKTVAGNVEWVTRSQSSIYNWVETNYYDNTVVHTLVI</sequence>
<proteinExistence type="inferred from homology"/>
<dbReference type="InterPro" id="IPR027268">
    <property type="entry name" value="Peptidase_M4/M1_CTD_sf"/>
</dbReference>
<dbReference type="GO" id="GO:0008237">
    <property type="term" value="F:metallopeptidase activity"/>
    <property type="evidence" value="ECO:0007669"/>
    <property type="project" value="UniProtKB-KW"/>
</dbReference>
<dbReference type="GO" id="GO:0008270">
    <property type="term" value="F:zinc ion binding"/>
    <property type="evidence" value="ECO:0007669"/>
    <property type="project" value="InterPro"/>
</dbReference>
<keyword evidence="5 15" id="KW-0812">Transmembrane</keyword>
<evidence type="ECO:0000313" key="19">
    <source>
        <dbReference type="EMBL" id="SSX25093.1"/>
    </source>
</evidence>
<dbReference type="GO" id="GO:0016020">
    <property type="term" value="C:membrane"/>
    <property type="evidence" value="ECO:0007669"/>
    <property type="project" value="UniProtKB-SubCell"/>
</dbReference>
<dbReference type="InterPro" id="IPR045357">
    <property type="entry name" value="Aminopeptidase_N-like_N"/>
</dbReference>
<dbReference type="Gene3D" id="1.10.390.10">
    <property type="entry name" value="Neutral Protease Domain 2"/>
    <property type="match status" value="1"/>
</dbReference>
<evidence type="ECO:0000256" key="1">
    <source>
        <dbReference type="ARBA" id="ARBA00001947"/>
    </source>
</evidence>
<evidence type="ECO:0000256" key="12">
    <source>
        <dbReference type="ARBA" id="ARBA00023136"/>
    </source>
</evidence>
<dbReference type="Gene3D" id="2.60.40.1730">
    <property type="entry name" value="tricorn interacting facor f3 domain"/>
    <property type="match status" value="1"/>
</dbReference>
<evidence type="ECO:0000256" key="5">
    <source>
        <dbReference type="ARBA" id="ARBA00022692"/>
    </source>
</evidence>
<evidence type="ECO:0000256" key="15">
    <source>
        <dbReference type="SAM" id="Phobius"/>
    </source>
</evidence>
<evidence type="ECO:0000256" key="13">
    <source>
        <dbReference type="ARBA" id="ARBA00023180"/>
    </source>
</evidence>
<dbReference type="Pfam" id="PF11838">
    <property type="entry name" value="ERAP1_C"/>
    <property type="match status" value="1"/>
</dbReference>
<evidence type="ECO:0000256" key="9">
    <source>
        <dbReference type="ARBA" id="ARBA00022968"/>
    </source>
</evidence>
<dbReference type="Gene3D" id="2.60.40.1910">
    <property type="match status" value="1"/>
</dbReference>
<evidence type="ECO:0000256" key="4">
    <source>
        <dbReference type="ARBA" id="ARBA00022670"/>
    </source>
</evidence>
<evidence type="ECO:0000256" key="3">
    <source>
        <dbReference type="ARBA" id="ARBA00010136"/>
    </source>
</evidence>
<keyword evidence="7" id="KW-0378">Hydrolase</keyword>
<dbReference type="InterPro" id="IPR050344">
    <property type="entry name" value="Peptidase_M1_aminopeptidases"/>
</dbReference>
<evidence type="ECO:0000256" key="14">
    <source>
        <dbReference type="SAM" id="MobiDB-lite"/>
    </source>
</evidence>
<organism evidence="19">
    <name type="scientific">Culicoides sonorensis</name>
    <name type="common">Biting midge</name>
    <dbReference type="NCBI Taxonomy" id="179676"/>
    <lineage>
        <taxon>Eukaryota</taxon>
        <taxon>Metazoa</taxon>
        <taxon>Ecdysozoa</taxon>
        <taxon>Arthropoda</taxon>
        <taxon>Hexapoda</taxon>
        <taxon>Insecta</taxon>
        <taxon>Pterygota</taxon>
        <taxon>Neoptera</taxon>
        <taxon>Endopterygota</taxon>
        <taxon>Diptera</taxon>
        <taxon>Nematocera</taxon>
        <taxon>Chironomoidea</taxon>
        <taxon>Ceratopogonidae</taxon>
        <taxon>Ceratopogoninae</taxon>
        <taxon>Culicoides</taxon>
        <taxon>Monoculicoides</taxon>
    </lineage>
</organism>
<evidence type="ECO:0000259" key="16">
    <source>
        <dbReference type="Pfam" id="PF01433"/>
    </source>
</evidence>
<dbReference type="SUPFAM" id="SSF55486">
    <property type="entry name" value="Metalloproteases ('zincins'), catalytic domain"/>
    <property type="match status" value="1"/>
</dbReference>
<evidence type="ECO:0000256" key="8">
    <source>
        <dbReference type="ARBA" id="ARBA00022833"/>
    </source>
</evidence>
<dbReference type="PANTHER" id="PTHR11533">
    <property type="entry name" value="PROTEASE M1 ZINC METALLOPROTEASE"/>
    <property type="match status" value="1"/>
</dbReference>
<keyword evidence="12 15" id="KW-0472">Membrane</keyword>
<protein>
    <submittedName>
        <fullName evidence="19">CSON011929 protein</fullName>
    </submittedName>
</protein>
<reference evidence="19" key="1">
    <citation type="submission" date="2018-07" db="EMBL/GenBank/DDBJ databases">
        <authorList>
            <person name="Quirk P.G."/>
            <person name="Krulwich T.A."/>
        </authorList>
    </citation>
    <scope>NUCLEOTIDE SEQUENCE</scope>
</reference>
<comment type="cofactor">
    <cofactor evidence="1">
        <name>Zn(2+)</name>
        <dbReference type="ChEBI" id="CHEBI:29105"/>
    </cofactor>
</comment>
<accession>A0A336M8B3</accession>
<feature type="domain" description="Aminopeptidase N-like N-terminal" evidence="18">
    <location>
        <begin position="176"/>
        <end position="360"/>
    </location>
</feature>
<dbReference type="Pfam" id="PF17900">
    <property type="entry name" value="Peptidase_M1_N"/>
    <property type="match status" value="1"/>
</dbReference>
<dbReference type="Gene3D" id="1.25.50.20">
    <property type="match status" value="1"/>
</dbReference>
<keyword evidence="11" id="KW-0482">Metalloprotease</keyword>
<dbReference type="GO" id="GO:0005737">
    <property type="term" value="C:cytoplasm"/>
    <property type="evidence" value="ECO:0007669"/>
    <property type="project" value="TreeGrafter"/>
</dbReference>
<dbReference type="GO" id="GO:0005615">
    <property type="term" value="C:extracellular space"/>
    <property type="evidence" value="ECO:0007669"/>
    <property type="project" value="TreeGrafter"/>
</dbReference>
<keyword evidence="9" id="KW-0735">Signal-anchor</keyword>
<feature type="domain" description="Peptidase M1 membrane alanine aminopeptidase" evidence="16">
    <location>
        <begin position="536"/>
        <end position="677"/>
    </location>
</feature>
<evidence type="ECO:0000256" key="7">
    <source>
        <dbReference type="ARBA" id="ARBA00022801"/>
    </source>
</evidence>
<keyword evidence="13" id="KW-0325">Glycoprotein</keyword>
<evidence type="ECO:0000259" key="17">
    <source>
        <dbReference type="Pfam" id="PF11838"/>
    </source>
</evidence>
<dbReference type="PANTHER" id="PTHR11533:SF299">
    <property type="entry name" value="AMINOPEPTIDASE"/>
    <property type="match status" value="1"/>
</dbReference>
<evidence type="ECO:0000256" key="10">
    <source>
        <dbReference type="ARBA" id="ARBA00022989"/>
    </source>
</evidence>
<evidence type="ECO:0000256" key="11">
    <source>
        <dbReference type="ARBA" id="ARBA00023049"/>
    </source>
</evidence>